<name>A0A0C1QKK9_9BACT</name>
<dbReference type="EMBL" id="JXBL01000001">
    <property type="protein sequence ID" value="KIE41152.1"/>
    <property type="molecule type" value="Genomic_DNA"/>
</dbReference>
<protein>
    <recommendedName>
        <fullName evidence="3">Probable endolytic peptidoglycan transglycosylase RlpA</fullName>
        <ecNumber evidence="3">4.2.2.-</ecNumber>
    </recommendedName>
</protein>
<keyword evidence="7" id="KW-1185">Reference proteome</keyword>
<dbReference type="AlphaFoldDB" id="A0A0C1QKK9"/>
<evidence type="ECO:0000313" key="7">
    <source>
        <dbReference type="Proteomes" id="UP000031433"/>
    </source>
</evidence>
<proteinExistence type="inferred from homology"/>
<evidence type="ECO:0000259" key="5">
    <source>
        <dbReference type="Pfam" id="PF03330"/>
    </source>
</evidence>
<dbReference type="GO" id="GO:0008932">
    <property type="term" value="F:lytic endotransglycosylase activity"/>
    <property type="evidence" value="ECO:0007669"/>
    <property type="project" value="UniProtKB-UniRule"/>
</dbReference>
<dbReference type="EC" id="4.2.2.-" evidence="3"/>
<dbReference type="GO" id="GO:0071555">
    <property type="term" value="P:cell wall organization"/>
    <property type="evidence" value="ECO:0007669"/>
    <property type="project" value="UniProtKB-KW"/>
</dbReference>
<keyword evidence="6" id="KW-0449">Lipoprotein</keyword>
<keyword evidence="3" id="KW-0732">Signal</keyword>
<dbReference type="InterPro" id="IPR036908">
    <property type="entry name" value="RlpA-like_sf"/>
</dbReference>
<dbReference type="SUPFAM" id="SSF50685">
    <property type="entry name" value="Barwin-like endoglucanases"/>
    <property type="match status" value="1"/>
</dbReference>
<accession>A0A0C1QKK9</accession>
<sequence length="150" mass="16589" precursor="true">MVSALRKGRLAILIILCQAFFQIQTLSLQAEEIAAQETSDTEAAVEATADEGVRGTASYYATRYHGRRTTSGKRYDPKKLTAAHPTLPLGTRVKVVNLANDREVTVTITDRCRKRVNHFIDLSREAARRLGFLGKGVTQVRIITLDETAS</sequence>
<dbReference type="HAMAP" id="MF_02071">
    <property type="entry name" value="RlpA"/>
    <property type="match status" value="1"/>
</dbReference>
<evidence type="ECO:0000256" key="1">
    <source>
        <dbReference type="ARBA" id="ARBA00023239"/>
    </source>
</evidence>
<evidence type="ECO:0000256" key="4">
    <source>
        <dbReference type="RuleBase" id="RU003495"/>
    </source>
</evidence>
<feature type="domain" description="RlpA-like protein double-psi beta-barrel" evidence="5">
    <location>
        <begin position="54"/>
        <end position="142"/>
    </location>
</feature>
<dbReference type="Gene3D" id="2.40.40.10">
    <property type="entry name" value="RlpA-like domain"/>
    <property type="match status" value="1"/>
</dbReference>
<comment type="similarity">
    <text evidence="3 4">Belongs to the RlpA family.</text>
</comment>
<dbReference type="CDD" id="cd22268">
    <property type="entry name" value="DPBB_RlpA-like"/>
    <property type="match status" value="1"/>
</dbReference>
<dbReference type="Pfam" id="PF03330">
    <property type="entry name" value="DPBB_1"/>
    <property type="match status" value="1"/>
</dbReference>
<gene>
    <name evidence="3" type="primary">rlpA</name>
    <name evidence="6" type="ORF">SE37_00135</name>
</gene>
<dbReference type="GO" id="GO:0000270">
    <property type="term" value="P:peptidoglycan metabolic process"/>
    <property type="evidence" value="ECO:0007669"/>
    <property type="project" value="UniProtKB-UniRule"/>
</dbReference>
<evidence type="ECO:0000313" key="6">
    <source>
        <dbReference type="EMBL" id="KIE41152.1"/>
    </source>
</evidence>
<keyword evidence="1 3" id="KW-0456">Lyase</keyword>
<dbReference type="InterPro" id="IPR034718">
    <property type="entry name" value="RlpA"/>
</dbReference>
<dbReference type="PANTHER" id="PTHR34183:SF8">
    <property type="entry name" value="ENDOLYTIC PEPTIDOGLYCAN TRANSGLYCOSYLASE RLPA-RELATED"/>
    <property type="match status" value="1"/>
</dbReference>
<dbReference type="InterPro" id="IPR012997">
    <property type="entry name" value="RplA"/>
</dbReference>
<evidence type="ECO:0000256" key="3">
    <source>
        <dbReference type="HAMAP-Rule" id="MF_02071"/>
    </source>
</evidence>
<comment type="function">
    <text evidence="3">Lytic transglycosylase with a strong preference for naked glycan strands that lack stem peptides.</text>
</comment>
<evidence type="ECO:0000256" key="2">
    <source>
        <dbReference type="ARBA" id="ARBA00023316"/>
    </source>
</evidence>
<feature type="chain" id="PRO_5009983114" description="Probable endolytic peptidoglycan transglycosylase RlpA" evidence="3">
    <location>
        <begin position="31"/>
        <end position="150"/>
    </location>
</feature>
<dbReference type="NCBIfam" id="TIGR00413">
    <property type="entry name" value="rlpA"/>
    <property type="match status" value="1"/>
</dbReference>
<reference evidence="6 7" key="1">
    <citation type="submission" date="2015-01" db="EMBL/GenBank/DDBJ databases">
        <title>Genome sequence of the anaerobic bacterium Geobacter soli GSS01, a dissimilatory Fe(III) reducer from soil.</title>
        <authorList>
            <person name="Yang G."/>
            <person name="Zhou S."/>
        </authorList>
    </citation>
    <scope>NUCLEOTIDE SEQUENCE [LARGE SCALE GENOMIC DNA]</scope>
    <source>
        <strain evidence="6 7">GSS01</strain>
    </source>
</reference>
<dbReference type="InterPro" id="IPR009009">
    <property type="entry name" value="RlpA-like_DPBB"/>
</dbReference>
<feature type="signal peptide" evidence="3">
    <location>
        <begin position="1"/>
        <end position="30"/>
    </location>
</feature>
<comment type="caution">
    <text evidence="6">The sequence shown here is derived from an EMBL/GenBank/DDBJ whole genome shotgun (WGS) entry which is preliminary data.</text>
</comment>
<organism evidence="6 7">
    <name type="scientific">Geobacter soli</name>
    <dbReference type="NCBI Taxonomy" id="1510391"/>
    <lineage>
        <taxon>Bacteria</taxon>
        <taxon>Pseudomonadati</taxon>
        <taxon>Thermodesulfobacteriota</taxon>
        <taxon>Desulfuromonadia</taxon>
        <taxon>Geobacterales</taxon>
        <taxon>Geobacteraceae</taxon>
        <taxon>Geobacter</taxon>
    </lineage>
</organism>
<dbReference type="PANTHER" id="PTHR34183">
    <property type="entry name" value="ENDOLYTIC PEPTIDOGLYCAN TRANSGLYCOSYLASE RLPA"/>
    <property type="match status" value="1"/>
</dbReference>
<dbReference type="RefSeq" id="WP_039642644.1">
    <property type="nucleotide sequence ID" value="NZ_JXBL01000001.1"/>
</dbReference>
<dbReference type="Proteomes" id="UP000031433">
    <property type="component" value="Unassembled WGS sequence"/>
</dbReference>
<keyword evidence="2 3" id="KW-0961">Cell wall biogenesis/degradation</keyword>